<dbReference type="PANTHER" id="PTHR12684">
    <property type="entry name" value="PUTATIVE PHOSPHOTRANSFERASE"/>
    <property type="match status" value="1"/>
</dbReference>
<dbReference type="GO" id="GO:0006388">
    <property type="term" value="P:tRNA splicing, via endonucleolytic cleavage and ligation"/>
    <property type="evidence" value="ECO:0007669"/>
    <property type="project" value="UniProtKB-UniRule"/>
</dbReference>
<dbReference type="InterPro" id="IPR042081">
    <property type="entry name" value="RNA_2'-PTrans_C"/>
</dbReference>
<dbReference type="OrthoDB" id="4537997at2"/>
<dbReference type="HAMAP" id="MF_00299">
    <property type="entry name" value="KptA"/>
    <property type="match status" value="1"/>
</dbReference>
<dbReference type="HOGENOM" id="CLU_052998_4_0_7"/>
<evidence type="ECO:0000256" key="5">
    <source>
        <dbReference type="HAMAP-Rule" id="MF_00299"/>
    </source>
</evidence>
<dbReference type="Gene3D" id="1.10.10.970">
    <property type="entry name" value="RNA 2'-phosphotransferase, Tpt1/KptA family, N-terminal domain"/>
    <property type="match status" value="1"/>
</dbReference>
<dbReference type="Gene3D" id="3.20.170.30">
    <property type="match status" value="1"/>
</dbReference>
<dbReference type="SUPFAM" id="SSF56399">
    <property type="entry name" value="ADP-ribosylation"/>
    <property type="match status" value="1"/>
</dbReference>
<evidence type="ECO:0000256" key="4">
    <source>
        <dbReference type="ARBA" id="ARBA00025212"/>
    </source>
</evidence>
<proteinExistence type="inferred from homology"/>
<keyword evidence="2 5" id="KW-0808">Transferase</keyword>
<evidence type="ECO:0000313" key="6">
    <source>
        <dbReference type="EMBL" id="AJE04879.1"/>
    </source>
</evidence>
<dbReference type="EMBL" id="CP009788">
    <property type="protein sequence ID" value="AJE04879.1"/>
    <property type="molecule type" value="Genomic_DNA"/>
</dbReference>
<dbReference type="EC" id="2.7.1.-" evidence="5"/>
<evidence type="ECO:0000256" key="1">
    <source>
        <dbReference type="ARBA" id="ARBA00009836"/>
    </source>
</evidence>
<dbReference type="KEGG" id="gpi:GPICK_09580"/>
<dbReference type="InterPro" id="IPR042080">
    <property type="entry name" value="RNA_2'-PTrans_N"/>
</dbReference>
<name>A0A0B5BIB5_9BACT</name>
<protein>
    <recommendedName>
        <fullName evidence="5">Probable RNA 2'-phosphotransferase</fullName>
        <ecNumber evidence="5">2.7.1.-</ecNumber>
    </recommendedName>
</protein>
<dbReference type="STRING" id="345632.GPICK_09580"/>
<dbReference type="InterPro" id="IPR002745">
    <property type="entry name" value="Ptrans_KptA/Tpt1"/>
</dbReference>
<dbReference type="InterPro" id="IPR022928">
    <property type="entry name" value="RNA_2'-PTrans_KptA"/>
</dbReference>
<sequence length="182" mass="20561">MRLTKISKFLSLILRHRPEAIGLRLDQAGWVNISELIERAYQSGVRMTSEQLRQVVATSNKQRFSISADGTRIRANQGHSTPVNLGLQAMVPPEMLYHGTSIRSLKAIRNEGIRRGGRNHVHLSQDEAMARDVGRRHGPPVVLTIMAREMADAGFSFYRSVNGIWLTEWVPTIYISFPPERS</sequence>
<evidence type="ECO:0000256" key="3">
    <source>
        <dbReference type="ARBA" id="ARBA00023027"/>
    </source>
</evidence>
<evidence type="ECO:0000313" key="7">
    <source>
        <dbReference type="Proteomes" id="UP000057609"/>
    </source>
</evidence>
<keyword evidence="3 5" id="KW-0520">NAD</keyword>
<dbReference type="Pfam" id="PF01885">
    <property type="entry name" value="PTS_2-RNA"/>
    <property type="match status" value="1"/>
</dbReference>
<organism evidence="6 7">
    <name type="scientific">Geobacter pickeringii</name>
    <dbReference type="NCBI Taxonomy" id="345632"/>
    <lineage>
        <taxon>Bacteria</taxon>
        <taxon>Pseudomonadati</taxon>
        <taxon>Thermodesulfobacteriota</taxon>
        <taxon>Desulfuromonadia</taxon>
        <taxon>Geobacterales</taxon>
        <taxon>Geobacteraceae</taxon>
        <taxon>Geobacter</taxon>
    </lineage>
</organism>
<accession>A0A0B5BIB5</accession>
<dbReference type="GO" id="GO:0000215">
    <property type="term" value="F:tRNA 2'-phosphotransferase activity"/>
    <property type="evidence" value="ECO:0007669"/>
    <property type="project" value="TreeGrafter"/>
</dbReference>
<dbReference type="AlphaFoldDB" id="A0A0B5BIB5"/>
<comment type="function">
    <text evidence="4 5">Removes the 2'-phosphate from RNA via an intermediate in which the phosphate is ADP-ribosylated by NAD followed by a presumed transesterification to release the RNA and generate ADP-ribose 1''-2''-cyclic phosphate (APPR&gt;P). May function as an ADP-ribosylase.</text>
</comment>
<comment type="similarity">
    <text evidence="1 5">Belongs to the KptA/TPT1 family.</text>
</comment>
<keyword evidence="7" id="KW-1185">Reference proteome</keyword>
<gene>
    <name evidence="5" type="primary">kptA</name>
    <name evidence="6" type="ORF">GPICK_09580</name>
</gene>
<evidence type="ECO:0000256" key="2">
    <source>
        <dbReference type="ARBA" id="ARBA00022679"/>
    </source>
</evidence>
<reference evidence="6 7" key="1">
    <citation type="journal article" date="2015" name="Genome Announc.">
        <title>Complete Genome of Geobacter pickeringii G13T, a Metal-Reducing Isolate from Sedimentary Kaolin Deposits.</title>
        <authorList>
            <person name="Badalamenti J.P."/>
            <person name="Bond D.R."/>
        </authorList>
    </citation>
    <scope>NUCLEOTIDE SEQUENCE [LARGE SCALE GENOMIC DNA]</scope>
    <source>
        <strain evidence="6 7">G13</strain>
    </source>
</reference>
<dbReference type="Proteomes" id="UP000057609">
    <property type="component" value="Chromosome"/>
</dbReference>
<dbReference type="GO" id="GO:0003950">
    <property type="term" value="F:NAD+ poly-ADP-ribosyltransferase activity"/>
    <property type="evidence" value="ECO:0007669"/>
    <property type="project" value="InterPro"/>
</dbReference>
<dbReference type="PANTHER" id="PTHR12684:SF2">
    <property type="entry name" value="TRNA 2'-PHOSPHOTRANSFERASE 1"/>
    <property type="match status" value="1"/>
</dbReference>